<feature type="domain" description="ATP-grasp" evidence="3">
    <location>
        <begin position="125"/>
        <end position="316"/>
    </location>
</feature>
<dbReference type="EMBL" id="DYVS01000033">
    <property type="protein sequence ID" value="HJF69449.1"/>
    <property type="molecule type" value="Genomic_DNA"/>
</dbReference>
<accession>A0A921H0T3</accession>
<keyword evidence="2" id="KW-0067">ATP-binding</keyword>
<sequence>MNESFVEEQDFKDLHGKKLLVLAGADVHIKVIKAAKELGVYTIVTDYLAPKDSPAKRIADEYWMLDIMDVDAIVDKCCKEKVDGVLAFCIDPAQIPYQQICEKLGFPCYGTKEQFSILTNKILFKDYCIKHGVEVVPEYSISDVENDKVIYPVLVKPSDSRGSRGQSVCYKKNEIQVAIERARAEAKDGRVLIERYMSGKQDMSFAYIVINSEPYLLKIGDRYLGRVEDKLERQQIATILPSRNAEQYRCDIEPNVIRMIKSLGIVYGAVFLQGFWENGHVYMYDPGMRFPGSDFDIVLKQSTGFDNMKSFVHFALTGDVHSQQGNPVDAYKLNGGVCIILSIAVRPGKIAEFSGVEKIASNSCVFSATQRYYAGDVIPPSGDISQRVAEFVAYLPNKEDIQEFLSFVYKNLKIIDENGNDMIISKLEKWTI</sequence>
<dbReference type="AlphaFoldDB" id="A0A921H0T3"/>
<keyword evidence="2" id="KW-0547">Nucleotide-binding</keyword>
<dbReference type="InterPro" id="IPR005479">
    <property type="entry name" value="CPAse_ATP-bd"/>
</dbReference>
<dbReference type="Gene3D" id="3.40.50.20">
    <property type="match status" value="1"/>
</dbReference>
<reference evidence="4" key="1">
    <citation type="journal article" date="2021" name="PeerJ">
        <title>Extensive microbial diversity within the chicken gut microbiome revealed by metagenomics and culture.</title>
        <authorList>
            <person name="Gilroy R."/>
            <person name="Ravi A."/>
            <person name="Getino M."/>
            <person name="Pursley I."/>
            <person name="Horton D.L."/>
            <person name="Alikhan N.F."/>
            <person name="Baker D."/>
            <person name="Gharbi K."/>
            <person name="Hall N."/>
            <person name="Watson M."/>
            <person name="Adriaenssens E.M."/>
            <person name="Foster-Nyarko E."/>
            <person name="Jarju S."/>
            <person name="Secka A."/>
            <person name="Antonio M."/>
            <person name="Oren A."/>
            <person name="Chaudhuri R.R."/>
            <person name="La Ragione R."/>
            <person name="Hildebrand F."/>
            <person name="Pallen M.J."/>
        </authorList>
    </citation>
    <scope>NUCLEOTIDE SEQUENCE</scope>
    <source>
        <strain evidence="4">6966</strain>
    </source>
</reference>
<evidence type="ECO:0000256" key="1">
    <source>
        <dbReference type="ARBA" id="ARBA00022723"/>
    </source>
</evidence>
<comment type="caution">
    <text evidence="4">The sequence shown here is derived from an EMBL/GenBank/DDBJ whole genome shotgun (WGS) entry which is preliminary data.</text>
</comment>
<evidence type="ECO:0000313" key="5">
    <source>
        <dbReference type="Proteomes" id="UP000742098"/>
    </source>
</evidence>
<dbReference type="GO" id="GO:0005524">
    <property type="term" value="F:ATP binding"/>
    <property type="evidence" value="ECO:0007669"/>
    <property type="project" value="UniProtKB-UniRule"/>
</dbReference>
<organism evidence="4 5">
    <name type="scientific">Butyricimonas virosa</name>
    <dbReference type="NCBI Taxonomy" id="544645"/>
    <lineage>
        <taxon>Bacteria</taxon>
        <taxon>Pseudomonadati</taxon>
        <taxon>Bacteroidota</taxon>
        <taxon>Bacteroidia</taxon>
        <taxon>Bacteroidales</taxon>
        <taxon>Odoribacteraceae</taxon>
        <taxon>Butyricimonas</taxon>
    </lineage>
</organism>
<dbReference type="InterPro" id="IPR013815">
    <property type="entry name" value="ATP_grasp_subdomain_1"/>
</dbReference>
<reference evidence="4" key="2">
    <citation type="submission" date="2021-09" db="EMBL/GenBank/DDBJ databases">
        <authorList>
            <person name="Gilroy R."/>
        </authorList>
    </citation>
    <scope>NUCLEOTIDE SEQUENCE</scope>
    <source>
        <strain evidence="4">6966</strain>
    </source>
</reference>
<proteinExistence type="predicted"/>
<dbReference type="Pfam" id="PF02786">
    <property type="entry name" value="CPSase_L_D2"/>
    <property type="match status" value="1"/>
</dbReference>
<protein>
    <recommendedName>
        <fullName evidence="3">ATP-grasp domain-containing protein</fullName>
    </recommendedName>
</protein>
<evidence type="ECO:0000256" key="2">
    <source>
        <dbReference type="PROSITE-ProRule" id="PRU00409"/>
    </source>
</evidence>
<dbReference type="SUPFAM" id="SSF56059">
    <property type="entry name" value="Glutathione synthetase ATP-binding domain-like"/>
    <property type="match status" value="1"/>
</dbReference>
<dbReference type="Gene3D" id="3.30.1490.20">
    <property type="entry name" value="ATP-grasp fold, A domain"/>
    <property type="match status" value="1"/>
</dbReference>
<evidence type="ECO:0000259" key="3">
    <source>
        <dbReference type="PROSITE" id="PS50975"/>
    </source>
</evidence>
<dbReference type="GO" id="GO:0046872">
    <property type="term" value="F:metal ion binding"/>
    <property type="evidence" value="ECO:0007669"/>
    <property type="project" value="UniProtKB-KW"/>
</dbReference>
<dbReference type="PANTHER" id="PTHR23132:SF23">
    <property type="entry name" value="D-ALANINE--D-ALANINE LIGASE B"/>
    <property type="match status" value="1"/>
</dbReference>
<gene>
    <name evidence="4" type="ORF">K8V05_01685</name>
</gene>
<dbReference type="InterPro" id="IPR011761">
    <property type="entry name" value="ATP-grasp"/>
</dbReference>
<dbReference type="Gene3D" id="3.30.470.20">
    <property type="entry name" value="ATP-grasp fold, B domain"/>
    <property type="match status" value="1"/>
</dbReference>
<dbReference type="PROSITE" id="PS50975">
    <property type="entry name" value="ATP_GRASP"/>
    <property type="match status" value="1"/>
</dbReference>
<dbReference type="RefSeq" id="WP_279108512.1">
    <property type="nucleotide sequence ID" value="NZ_CAMFYF010000061.1"/>
</dbReference>
<dbReference type="PANTHER" id="PTHR23132">
    <property type="entry name" value="D-ALANINE--D-ALANINE LIGASE"/>
    <property type="match status" value="1"/>
</dbReference>
<dbReference type="GO" id="GO:0008716">
    <property type="term" value="F:D-alanine-D-alanine ligase activity"/>
    <property type="evidence" value="ECO:0007669"/>
    <property type="project" value="TreeGrafter"/>
</dbReference>
<name>A0A921H0T3_9BACT</name>
<keyword evidence="1" id="KW-0479">Metal-binding</keyword>
<evidence type="ECO:0000313" key="4">
    <source>
        <dbReference type="EMBL" id="HJF69449.1"/>
    </source>
</evidence>
<dbReference type="Proteomes" id="UP000742098">
    <property type="component" value="Unassembled WGS sequence"/>
</dbReference>